<proteinExistence type="inferred from homology"/>
<dbReference type="SUPFAM" id="SSF88659">
    <property type="entry name" value="Sigma3 and sigma4 domains of RNA polymerase sigma factors"/>
    <property type="match status" value="1"/>
</dbReference>
<evidence type="ECO:0000259" key="6">
    <source>
        <dbReference type="Pfam" id="PF04542"/>
    </source>
</evidence>
<evidence type="ECO:0000256" key="4">
    <source>
        <dbReference type="ARBA" id="ARBA00023125"/>
    </source>
</evidence>
<dbReference type="Pfam" id="PF04542">
    <property type="entry name" value="Sigma70_r2"/>
    <property type="match status" value="1"/>
</dbReference>
<keyword evidence="9" id="KW-1185">Reference proteome</keyword>
<protein>
    <submittedName>
        <fullName evidence="8">RNA polymerase sigma-70 factor (ECF subfamily)</fullName>
    </submittedName>
</protein>
<dbReference type="Gene3D" id="1.10.1740.10">
    <property type="match status" value="1"/>
</dbReference>
<dbReference type="GO" id="GO:0006352">
    <property type="term" value="P:DNA-templated transcription initiation"/>
    <property type="evidence" value="ECO:0007669"/>
    <property type="project" value="InterPro"/>
</dbReference>
<dbReference type="NCBIfam" id="TIGR02937">
    <property type="entry name" value="sigma70-ECF"/>
    <property type="match status" value="1"/>
</dbReference>
<keyword evidence="3" id="KW-0731">Sigma factor</keyword>
<dbReference type="InterPro" id="IPR036388">
    <property type="entry name" value="WH-like_DNA-bd_sf"/>
</dbReference>
<dbReference type="GO" id="GO:0003677">
    <property type="term" value="F:DNA binding"/>
    <property type="evidence" value="ECO:0007669"/>
    <property type="project" value="UniProtKB-KW"/>
</dbReference>
<evidence type="ECO:0000256" key="2">
    <source>
        <dbReference type="ARBA" id="ARBA00023015"/>
    </source>
</evidence>
<evidence type="ECO:0000256" key="3">
    <source>
        <dbReference type="ARBA" id="ARBA00023082"/>
    </source>
</evidence>
<dbReference type="InterPro" id="IPR013249">
    <property type="entry name" value="RNA_pol_sigma70_r4_t2"/>
</dbReference>
<dbReference type="InterPro" id="IPR013324">
    <property type="entry name" value="RNA_pol_sigma_r3/r4-like"/>
</dbReference>
<dbReference type="InterPro" id="IPR007627">
    <property type="entry name" value="RNA_pol_sigma70_r2"/>
</dbReference>
<dbReference type="EMBL" id="JACHWJ010000002">
    <property type="protein sequence ID" value="MBB2957502.1"/>
    <property type="molecule type" value="Genomic_DNA"/>
</dbReference>
<keyword evidence="5" id="KW-0804">Transcription</keyword>
<keyword evidence="2" id="KW-0805">Transcription regulation</keyword>
<evidence type="ECO:0000256" key="5">
    <source>
        <dbReference type="ARBA" id="ARBA00023163"/>
    </source>
</evidence>
<dbReference type="SUPFAM" id="SSF88946">
    <property type="entry name" value="Sigma2 domain of RNA polymerase sigma factors"/>
    <property type="match status" value="1"/>
</dbReference>
<sequence length="222" mass="24409">MTMLTLEAAPAVAVAPAATAVAVVREMPSVARTKAMAQFRSVAAPGDSDEFLAGLASLGDARAFDLLVQRYRTLMYVCTRRRLGSDAEADDVVQESLAQAWTKLSTLKDLAAVRSWMLRIVACRSVDVLRRRREHDRVDEWEPAASENESPTTNTQLALLSAALHVALSNLPEQQRRCWVSRELESMSYQGIADQLEIPVSTVRGAIARARKALAVAMADWR</sequence>
<organism evidence="8 9">
    <name type="scientific">Pseudoclavibacter helvolus</name>
    <dbReference type="NCBI Taxonomy" id="255205"/>
    <lineage>
        <taxon>Bacteria</taxon>
        <taxon>Bacillati</taxon>
        <taxon>Actinomycetota</taxon>
        <taxon>Actinomycetes</taxon>
        <taxon>Micrococcales</taxon>
        <taxon>Microbacteriaceae</taxon>
        <taxon>Pseudoclavibacter</taxon>
    </lineage>
</organism>
<evidence type="ECO:0000313" key="8">
    <source>
        <dbReference type="EMBL" id="MBB2957502.1"/>
    </source>
</evidence>
<dbReference type="Pfam" id="PF08281">
    <property type="entry name" value="Sigma70_r4_2"/>
    <property type="match status" value="1"/>
</dbReference>
<dbReference type="Gene3D" id="1.10.10.10">
    <property type="entry name" value="Winged helix-like DNA-binding domain superfamily/Winged helix DNA-binding domain"/>
    <property type="match status" value="1"/>
</dbReference>
<dbReference type="PANTHER" id="PTHR43133:SF8">
    <property type="entry name" value="RNA POLYMERASE SIGMA FACTOR HI_1459-RELATED"/>
    <property type="match status" value="1"/>
</dbReference>
<evidence type="ECO:0000313" key="9">
    <source>
        <dbReference type="Proteomes" id="UP000545286"/>
    </source>
</evidence>
<dbReference type="GO" id="GO:0016987">
    <property type="term" value="F:sigma factor activity"/>
    <property type="evidence" value="ECO:0007669"/>
    <property type="project" value="UniProtKB-KW"/>
</dbReference>
<dbReference type="InterPro" id="IPR013325">
    <property type="entry name" value="RNA_pol_sigma_r2"/>
</dbReference>
<keyword evidence="4" id="KW-0238">DNA-binding</keyword>
<comment type="similarity">
    <text evidence="1">Belongs to the sigma-70 factor family. ECF subfamily.</text>
</comment>
<dbReference type="PANTHER" id="PTHR43133">
    <property type="entry name" value="RNA POLYMERASE ECF-TYPE SIGMA FACTO"/>
    <property type="match status" value="1"/>
</dbReference>
<name>A0A7W4UN43_9MICO</name>
<dbReference type="InterPro" id="IPR014284">
    <property type="entry name" value="RNA_pol_sigma-70_dom"/>
</dbReference>
<feature type="domain" description="RNA polymerase sigma factor 70 region 4 type 2" evidence="7">
    <location>
        <begin position="163"/>
        <end position="214"/>
    </location>
</feature>
<evidence type="ECO:0000259" key="7">
    <source>
        <dbReference type="Pfam" id="PF08281"/>
    </source>
</evidence>
<dbReference type="InterPro" id="IPR039425">
    <property type="entry name" value="RNA_pol_sigma-70-like"/>
</dbReference>
<dbReference type="CDD" id="cd06171">
    <property type="entry name" value="Sigma70_r4"/>
    <property type="match status" value="1"/>
</dbReference>
<evidence type="ECO:0000256" key="1">
    <source>
        <dbReference type="ARBA" id="ARBA00010641"/>
    </source>
</evidence>
<reference evidence="8 9" key="1">
    <citation type="submission" date="2020-08" db="EMBL/GenBank/DDBJ databases">
        <title>Sequencing the genomes of 1000 actinobacteria strains.</title>
        <authorList>
            <person name="Klenk H.-P."/>
        </authorList>
    </citation>
    <scope>NUCLEOTIDE SEQUENCE [LARGE SCALE GENOMIC DNA]</scope>
    <source>
        <strain evidence="8 9">DSM 20419</strain>
    </source>
</reference>
<feature type="domain" description="RNA polymerase sigma-70 region 2" evidence="6">
    <location>
        <begin position="67"/>
        <end position="133"/>
    </location>
</feature>
<gene>
    <name evidence="8" type="ORF">FHX72_001639</name>
</gene>
<accession>A0A7W4UN43</accession>
<dbReference type="AlphaFoldDB" id="A0A7W4UN43"/>
<comment type="caution">
    <text evidence="8">The sequence shown here is derived from an EMBL/GenBank/DDBJ whole genome shotgun (WGS) entry which is preliminary data.</text>
</comment>
<dbReference type="Proteomes" id="UP000545286">
    <property type="component" value="Unassembled WGS sequence"/>
</dbReference>